<feature type="region of interest" description="Disordered" evidence="1">
    <location>
        <begin position="1"/>
        <end position="133"/>
    </location>
</feature>
<comment type="caution">
    <text evidence="2">The sequence shown here is derived from an EMBL/GenBank/DDBJ whole genome shotgun (WGS) entry which is preliminary data.</text>
</comment>
<feature type="compositionally biased region" description="Basic residues" evidence="1">
    <location>
        <begin position="93"/>
        <end position="106"/>
    </location>
</feature>
<name>A0AAN4YED3_ASPOZ</name>
<dbReference type="EMBL" id="BSYA01000007">
    <property type="protein sequence ID" value="GMG23864.1"/>
    <property type="molecule type" value="Genomic_DNA"/>
</dbReference>
<gene>
    <name evidence="2" type="ORF">Aory04_000122400</name>
</gene>
<accession>A0AAN4YED3</accession>
<feature type="compositionally biased region" description="Low complexity" evidence="1">
    <location>
        <begin position="54"/>
        <end position="68"/>
    </location>
</feature>
<evidence type="ECO:0000256" key="1">
    <source>
        <dbReference type="SAM" id="MobiDB-lite"/>
    </source>
</evidence>
<evidence type="ECO:0000313" key="3">
    <source>
        <dbReference type="Proteomes" id="UP001165205"/>
    </source>
</evidence>
<protein>
    <submittedName>
        <fullName evidence="2">Unnamed protein product</fullName>
    </submittedName>
</protein>
<evidence type="ECO:0000313" key="2">
    <source>
        <dbReference type="EMBL" id="GMG23864.1"/>
    </source>
</evidence>
<feature type="compositionally biased region" description="Acidic residues" evidence="1">
    <location>
        <begin position="110"/>
        <end position="119"/>
    </location>
</feature>
<dbReference type="AlphaFoldDB" id="A0AAN4YED3"/>
<reference evidence="2" key="1">
    <citation type="submission" date="2023-04" db="EMBL/GenBank/DDBJ databases">
        <title>Aspergillus oryzae NBRC 4228.</title>
        <authorList>
            <person name="Ichikawa N."/>
            <person name="Sato H."/>
            <person name="Tonouchi N."/>
        </authorList>
    </citation>
    <scope>NUCLEOTIDE SEQUENCE</scope>
    <source>
        <strain evidence="2">NBRC 4228</strain>
    </source>
</reference>
<proteinExistence type="predicted"/>
<dbReference type="Proteomes" id="UP001165205">
    <property type="component" value="Unassembled WGS sequence"/>
</dbReference>
<organism evidence="2 3">
    <name type="scientific">Aspergillus oryzae</name>
    <name type="common">Yellow koji mold</name>
    <dbReference type="NCBI Taxonomy" id="5062"/>
    <lineage>
        <taxon>Eukaryota</taxon>
        <taxon>Fungi</taxon>
        <taxon>Dikarya</taxon>
        <taxon>Ascomycota</taxon>
        <taxon>Pezizomycotina</taxon>
        <taxon>Eurotiomycetes</taxon>
        <taxon>Eurotiomycetidae</taxon>
        <taxon>Eurotiales</taxon>
        <taxon>Aspergillaceae</taxon>
        <taxon>Aspergillus</taxon>
        <taxon>Aspergillus subgen. Circumdati</taxon>
    </lineage>
</organism>
<feature type="compositionally biased region" description="Polar residues" evidence="1">
    <location>
        <begin position="1"/>
        <end position="23"/>
    </location>
</feature>
<sequence>MKNQKSILGFFQKSSPSTPSTARNAEPASSPAQRVSEQRGAARGSVKSDKKKSLPQLSDLSPVPSSDLVEPEEDEGHIQSDSEGEDDDEKIFRPGRKSSKISKRRKLSPESDDEFEQGGDDAGYSDEGVLLIS</sequence>